<dbReference type="InterPro" id="IPR008533">
    <property type="entry name" value="DUF815"/>
</dbReference>
<dbReference type="PANTHER" id="PTHR42935:SF1">
    <property type="entry name" value="SLR0930 PROTEIN"/>
    <property type="match status" value="1"/>
</dbReference>
<organism evidence="1 2">
    <name type="scientific">Anaerofustis stercorihominis</name>
    <dbReference type="NCBI Taxonomy" id="214853"/>
    <lineage>
        <taxon>Bacteria</taxon>
        <taxon>Bacillati</taxon>
        <taxon>Bacillota</taxon>
        <taxon>Clostridia</taxon>
        <taxon>Eubacteriales</taxon>
        <taxon>Eubacteriaceae</taxon>
        <taxon>Anaerofustis</taxon>
    </lineage>
</organism>
<evidence type="ECO:0000313" key="2">
    <source>
        <dbReference type="Proteomes" id="UP000261212"/>
    </source>
</evidence>
<keyword evidence="1" id="KW-0547">Nucleotide-binding</keyword>
<sequence>MQHTLKGLNEKLDSLAVFRNILNTDIIKSLRRLLDLLLKDELSEDKAVYTYGEFVSCLYKHDFDFSRYIYNFILNDENFYVKAKAAGRDIPDLIEKCVDEELNILDDLSKLTPLEIKEYMDYDGFLPAWENTMLNLKEEYQRKINSLSVTGYGIYAKYNAFVLKNDKIVPVKYPDRQSLDDLYGYERERNLIIRNTKALIDGSGASNMLLYGDAGTGKSSSVKAVCNYFKNDGLRLLEIKKNQLYKIPNIVDELSANPLKFVIFIDDLSFTGNDDNFSALKAILEGGVAALGSNVVIYATSNRRHLVKETMSERTGDELHLNDTLQETMSLAARFGLTITFQKPSKDEYLNIVKNLAKQYEVEIDEKDLYIKAEAFAIRNNGRSARTAKQFVELLKIGI</sequence>
<dbReference type="RefSeq" id="WP_117532668.1">
    <property type="nucleotide sequence ID" value="NZ_QUSM01000006.1"/>
</dbReference>
<name>A0A3E3DVU1_9FIRM</name>
<protein>
    <submittedName>
        <fullName evidence="1">ATP-binding protein</fullName>
    </submittedName>
</protein>
<dbReference type="SUPFAM" id="SSF52540">
    <property type="entry name" value="P-loop containing nucleoside triphosphate hydrolases"/>
    <property type="match status" value="1"/>
</dbReference>
<dbReference type="CDD" id="cd00009">
    <property type="entry name" value="AAA"/>
    <property type="match status" value="1"/>
</dbReference>
<comment type="caution">
    <text evidence="1">The sequence shown here is derived from an EMBL/GenBank/DDBJ whole genome shotgun (WGS) entry which is preliminary data.</text>
</comment>
<dbReference type="Pfam" id="PF05673">
    <property type="entry name" value="DUF815"/>
    <property type="match status" value="1"/>
</dbReference>
<gene>
    <name evidence="1" type="ORF">DW687_10310</name>
</gene>
<dbReference type="AlphaFoldDB" id="A0A3E3DVU1"/>
<dbReference type="PANTHER" id="PTHR42935">
    <property type="entry name" value="SLR0930 PROTEIN"/>
    <property type="match status" value="1"/>
</dbReference>
<reference evidence="1 2" key="1">
    <citation type="submission" date="2018-08" db="EMBL/GenBank/DDBJ databases">
        <title>A genome reference for cultivated species of the human gut microbiota.</title>
        <authorList>
            <person name="Zou Y."/>
            <person name="Xue W."/>
            <person name="Luo G."/>
        </authorList>
    </citation>
    <scope>NUCLEOTIDE SEQUENCE [LARGE SCALE GENOMIC DNA]</scope>
    <source>
        <strain evidence="1 2">AM25-6</strain>
    </source>
</reference>
<evidence type="ECO:0000313" key="1">
    <source>
        <dbReference type="EMBL" id="RGD73414.1"/>
    </source>
</evidence>
<accession>A0A3E3DVU1</accession>
<dbReference type="GO" id="GO:0005524">
    <property type="term" value="F:ATP binding"/>
    <property type="evidence" value="ECO:0007669"/>
    <property type="project" value="UniProtKB-KW"/>
</dbReference>
<dbReference type="InterPro" id="IPR027417">
    <property type="entry name" value="P-loop_NTPase"/>
</dbReference>
<dbReference type="Gene3D" id="3.40.50.300">
    <property type="entry name" value="P-loop containing nucleotide triphosphate hydrolases"/>
    <property type="match status" value="1"/>
</dbReference>
<proteinExistence type="predicted"/>
<dbReference type="EMBL" id="QUSM01000006">
    <property type="protein sequence ID" value="RGD73414.1"/>
    <property type="molecule type" value="Genomic_DNA"/>
</dbReference>
<dbReference type="Proteomes" id="UP000261212">
    <property type="component" value="Unassembled WGS sequence"/>
</dbReference>
<keyword evidence="1" id="KW-0067">ATP-binding</keyword>